<keyword evidence="2" id="KW-0963">Cytoplasm</keyword>
<reference evidence="6 7" key="1">
    <citation type="journal article" date="2008" name="Environ. Microbiol.">
        <title>The genome of Erwinia tasmaniensis strain Et1/99, a non-pathogenic bacterium in the genus Erwinia.</title>
        <authorList>
            <person name="Kube M."/>
            <person name="Migdoll A.M."/>
            <person name="Mueller I."/>
            <person name="Kuhl H."/>
            <person name="Beck A."/>
            <person name="Reinhardt R."/>
            <person name="Geider K."/>
        </authorList>
    </citation>
    <scope>NUCLEOTIDE SEQUENCE [LARGE SCALE GENOMIC DNA]</scope>
    <source>
        <strain evidence="7">DSM 17950 / CFBP 7177 / CIP 109463 / NCPPB 4357 / Et1/99</strain>
    </source>
</reference>
<name>B2VES6_ERWT9</name>
<dbReference type="GO" id="GO:0044781">
    <property type="term" value="P:bacterial-type flagellum organization"/>
    <property type="evidence" value="ECO:0007669"/>
    <property type="project" value="UniProtKB-KW"/>
</dbReference>
<evidence type="ECO:0000256" key="2">
    <source>
        <dbReference type="ARBA" id="ARBA00022490"/>
    </source>
</evidence>
<organism evidence="6 7">
    <name type="scientific">Erwinia tasmaniensis (strain DSM 17950 / CFBP 7177 / CIP 109463 / NCPPB 4357 / Et1/99)</name>
    <dbReference type="NCBI Taxonomy" id="465817"/>
    <lineage>
        <taxon>Bacteria</taxon>
        <taxon>Pseudomonadati</taxon>
        <taxon>Pseudomonadota</taxon>
        <taxon>Gammaproteobacteria</taxon>
        <taxon>Enterobacterales</taxon>
        <taxon>Erwiniaceae</taxon>
        <taxon>Erwinia</taxon>
    </lineage>
</organism>
<dbReference type="KEGG" id="eta:ETA_14210"/>
<protein>
    <recommendedName>
        <fullName evidence="5">Flagellar protein FliT</fullName>
    </recommendedName>
</protein>
<evidence type="ECO:0000256" key="1">
    <source>
        <dbReference type="ARBA" id="ARBA00004514"/>
    </source>
</evidence>
<keyword evidence="6" id="KW-0969">Cilium</keyword>
<dbReference type="STRING" id="465817.ETA_14210"/>
<dbReference type="InterPro" id="IPR008622">
    <property type="entry name" value="FliT"/>
</dbReference>
<evidence type="ECO:0000256" key="5">
    <source>
        <dbReference type="ARBA" id="ARBA00093797"/>
    </source>
</evidence>
<dbReference type="RefSeq" id="WP_012441161.1">
    <property type="nucleotide sequence ID" value="NC_010694.1"/>
</dbReference>
<dbReference type="NCBIfam" id="NF007836">
    <property type="entry name" value="PRK10548.1"/>
    <property type="match status" value="1"/>
</dbReference>
<dbReference type="AlphaFoldDB" id="B2VES6"/>
<proteinExistence type="predicted"/>
<comment type="subcellular location">
    <subcellularLocation>
        <location evidence="1">Cytoplasm</location>
        <location evidence="1">Cytosol</location>
    </subcellularLocation>
</comment>
<dbReference type="OrthoDB" id="6494117at2"/>
<dbReference type="eggNOG" id="ENOG5032ZV7">
    <property type="taxonomic scope" value="Bacteria"/>
</dbReference>
<sequence length="122" mass="14064">MNSAQYLFALYQDILTHSQCMLRLAANNQWEELIDSEVNHYLGAVEKLAQAMPHQQITPQTHDRLRPVLRHILDNETEVKKLLKYRQDEIATLMQQNSRQKSVNNAYSKSAGVVLFPTRISG</sequence>
<keyword evidence="3" id="KW-1005">Bacterial flagellum biogenesis</keyword>
<dbReference type="Pfam" id="PF05400">
    <property type="entry name" value="FliT"/>
    <property type="match status" value="1"/>
</dbReference>
<keyword evidence="7" id="KW-1185">Reference proteome</keyword>
<dbReference type="HOGENOM" id="CLU_155793_1_0_6"/>
<evidence type="ECO:0000256" key="4">
    <source>
        <dbReference type="ARBA" id="ARBA00023186"/>
    </source>
</evidence>
<evidence type="ECO:0000256" key="3">
    <source>
        <dbReference type="ARBA" id="ARBA00022795"/>
    </source>
</evidence>
<dbReference type="EMBL" id="CU468135">
    <property type="protein sequence ID" value="CAO96467.1"/>
    <property type="molecule type" value="Genomic_DNA"/>
</dbReference>
<gene>
    <name evidence="6" type="primary">fliT</name>
    <name evidence="6" type="ordered locus">ETA_14210</name>
</gene>
<dbReference type="Gene3D" id="1.20.58.380">
    <property type="entry name" value="Flagellar protein flit"/>
    <property type="match status" value="1"/>
</dbReference>
<accession>B2VES6</accession>
<evidence type="ECO:0000313" key="6">
    <source>
        <dbReference type="EMBL" id="CAO96467.1"/>
    </source>
</evidence>
<keyword evidence="4" id="KW-0143">Chaperone</keyword>
<keyword evidence="6" id="KW-0966">Cell projection</keyword>
<keyword evidence="6" id="KW-0282">Flagellum</keyword>
<evidence type="ECO:0000313" key="7">
    <source>
        <dbReference type="Proteomes" id="UP000001726"/>
    </source>
</evidence>
<dbReference type="Proteomes" id="UP000001726">
    <property type="component" value="Chromosome"/>
</dbReference>